<keyword evidence="7" id="KW-1133">Transmembrane helix</keyword>
<keyword evidence="4 6" id="KW-1015">Disulfide bond</keyword>
<evidence type="ECO:0000256" key="4">
    <source>
        <dbReference type="ARBA" id="ARBA00023157"/>
    </source>
</evidence>
<feature type="domain" description="Death" evidence="9">
    <location>
        <begin position="253"/>
        <end position="319"/>
    </location>
</feature>
<dbReference type="SMART" id="SM00005">
    <property type="entry name" value="DEATH"/>
    <property type="match status" value="1"/>
</dbReference>
<dbReference type="InterPro" id="IPR000488">
    <property type="entry name" value="Death_dom"/>
</dbReference>
<feature type="chain" id="PRO_5024849234" evidence="8">
    <location>
        <begin position="25"/>
        <end position="386"/>
    </location>
</feature>
<feature type="domain" description="TNFR-Cys" evidence="10">
    <location>
        <begin position="64"/>
        <end position="104"/>
    </location>
</feature>
<name>A0A650E7P5_LETRI</name>
<evidence type="ECO:0000259" key="10">
    <source>
        <dbReference type="PROSITE" id="PS50050"/>
    </source>
</evidence>
<feature type="repeat" description="TNFR-Cys" evidence="6">
    <location>
        <begin position="64"/>
        <end position="104"/>
    </location>
</feature>
<reference evidence="11" key="1">
    <citation type="journal article" date="2019" name="Fish Shellfish Immunol.">
        <title>Molecular evolution of the tnfr gene family and expression profiles in response to pathogens in lamprey(Lethenteron reissneri).</title>
        <authorList>
            <person name="Zhu Y."/>
            <person name="Pang Y."/>
            <person name="Li Q."/>
        </authorList>
    </citation>
    <scope>NUCLEOTIDE SEQUENCE</scope>
</reference>
<dbReference type="PANTHER" id="PTHR46861">
    <property type="entry name" value="TUMOR NECROSIS FACTOR RECEPTOR SUPERFAMILY MEMBER 1A"/>
    <property type="match status" value="1"/>
</dbReference>
<evidence type="ECO:0000256" key="7">
    <source>
        <dbReference type="SAM" id="Phobius"/>
    </source>
</evidence>
<dbReference type="GO" id="GO:0043235">
    <property type="term" value="C:receptor complex"/>
    <property type="evidence" value="ECO:0007669"/>
    <property type="project" value="TreeGrafter"/>
</dbReference>
<feature type="signal peptide" evidence="8">
    <location>
        <begin position="1"/>
        <end position="24"/>
    </location>
</feature>
<dbReference type="InterPro" id="IPR011029">
    <property type="entry name" value="DEATH-like_dom_sf"/>
</dbReference>
<dbReference type="SUPFAM" id="SSF57586">
    <property type="entry name" value="TNF receptor-like"/>
    <property type="match status" value="2"/>
</dbReference>
<dbReference type="AlphaFoldDB" id="A0A650E7P5"/>
<dbReference type="SUPFAM" id="SSF47986">
    <property type="entry name" value="DEATH domain"/>
    <property type="match status" value="1"/>
</dbReference>
<evidence type="ECO:0000259" key="9">
    <source>
        <dbReference type="PROSITE" id="PS50017"/>
    </source>
</evidence>
<dbReference type="Pfam" id="PF00020">
    <property type="entry name" value="TNFR_c6"/>
    <property type="match status" value="1"/>
</dbReference>
<gene>
    <name evidence="11" type="primary">TNFR1</name>
</gene>
<accession>A0A650E7P5</accession>
<dbReference type="PROSITE" id="PS50050">
    <property type="entry name" value="TNFR_NGFR_2"/>
    <property type="match status" value="1"/>
</dbReference>
<dbReference type="GO" id="GO:0006954">
    <property type="term" value="P:inflammatory response"/>
    <property type="evidence" value="ECO:0007669"/>
    <property type="project" value="TreeGrafter"/>
</dbReference>
<keyword evidence="7" id="KW-0812">Transmembrane</keyword>
<dbReference type="EMBL" id="MN395386">
    <property type="protein sequence ID" value="QGT41383.1"/>
    <property type="molecule type" value="mRNA"/>
</dbReference>
<feature type="disulfide bond" evidence="6">
    <location>
        <begin position="65"/>
        <end position="80"/>
    </location>
</feature>
<dbReference type="Pfam" id="PF00531">
    <property type="entry name" value="Death"/>
    <property type="match status" value="1"/>
</dbReference>
<dbReference type="SMART" id="SM00208">
    <property type="entry name" value="TNFR"/>
    <property type="match status" value="2"/>
</dbReference>
<feature type="disulfide bond" evidence="6">
    <location>
        <begin position="86"/>
        <end position="104"/>
    </location>
</feature>
<keyword evidence="2 8" id="KW-0732">Signal</keyword>
<dbReference type="PROSITE" id="PS50017">
    <property type="entry name" value="DEATH_DOMAIN"/>
    <property type="match status" value="1"/>
</dbReference>
<keyword evidence="7" id="KW-0472">Membrane</keyword>
<dbReference type="GO" id="GO:0006915">
    <property type="term" value="P:apoptotic process"/>
    <property type="evidence" value="ECO:0007669"/>
    <property type="project" value="UniProtKB-KW"/>
</dbReference>
<keyword evidence="11" id="KW-0675">Receptor</keyword>
<keyword evidence="3" id="KW-0677">Repeat</keyword>
<sequence>MTSLPDYITALLLAAFVGTLPVHSQVCGNHQYRAKSGFCCKLCPAGRFLEKECPTQGSTSICEACPAGFFTAIDNYSEKCFKCQPCESDEVEVSPCSASSDRVCTCMPEFYKPEGEHFCRPQATTADFQVSDGATLPIAIGGAVGGVCLLVAAAVACYFLMRKRRRRAKKSPVSCNIPMEVMENVSASRQDNIVNNQAQHEPLLHDVVCSNGIVSQLVPPTDYSRYNIPVTEEDLMEIHKARADSSAVAFVNVMRNAGLPERVIERIQHDYKNNVEEQNYKMLFEWLQVMGRKATCAALLKAMDECRLHKLSEDCQKKFDEIIERKGLQKCAKNDDDDEDGSPLLTMGMRYDDPIALKNINGEDFVRQGPTEIRSKFFRSDVAIMF</sequence>
<keyword evidence="1" id="KW-0053">Apoptosis</keyword>
<feature type="transmembrane region" description="Helical" evidence="7">
    <location>
        <begin position="138"/>
        <end position="161"/>
    </location>
</feature>
<dbReference type="InterPro" id="IPR001368">
    <property type="entry name" value="TNFR/NGFR_Cys_rich_reg"/>
</dbReference>
<dbReference type="Gene3D" id="1.10.533.10">
    <property type="entry name" value="Death Domain, Fas"/>
    <property type="match status" value="1"/>
</dbReference>
<dbReference type="InterPro" id="IPR052493">
    <property type="entry name" value="TNFRSF1A"/>
</dbReference>
<protein>
    <submittedName>
        <fullName evidence="11">Tumor necrosis factor receptor 1</fullName>
    </submittedName>
</protein>
<evidence type="ECO:0000256" key="2">
    <source>
        <dbReference type="ARBA" id="ARBA00022729"/>
    </source>
</evidence>
<evidence type="ECO:0000313" key="11">
    <source>
        <dbReference type="EMBL" id="QGT41383.1"/>
    </source>
</evidence>
<feature type="disulfide bond" evidence="6">
    <location>
        <begin position="83"/>
        <end position="96"/>
    </location>
</feature>
<evidence type="ECO:0000256" key="5">
    <source>
        <dbReference type="ARBA" id="ARBA00023180"/>
    </source>
</evidence>
<dbReference type="GO" id="GO:0045121">
    <property type="term" value="C:membrane raft"/>
    <property type="evidence" value="ECO:0007669"/>
    <property type="project" value="TreeGrafter"/>
</dbReference>
<dbReference type="GO" id="GO:0043120">
    <property type="term" value="F:tumor necrosis factor binding"/>
    <property type="evidence" value="ECO:0007669"/>
    <property type="project" value="TreeGrafter"/>
</dbReference>
<evidence type="ECO:0000256" key="8">
    <source>
        <dbReference type="SAM" id="SignalP"/>
    </source>
</evidence>
<keyword evidence="5" id="KW-0325">Glycoprotein</keyword>
<dbReference type="GO" id="GO:0005031">
    <property type="term" value="F:tumor necrosis factor receptor activity"/>
    <property type="evidence" value="ECO:0007669"/>
    <property type="project" value="TreeGrafter"/>
</dbReference>
<evidence type="ECO:0000256" key="1">
    <source>
        <dbReference type="ARBA" id="ARBA00022703"/>
    </source>
</evidence>
<proteinExistence type="evidence at transcript level"/>
<evidence type="ECO:0000256" key="6">
    <source>
        <dbReference type="PROSITE-ProRule" id="PRU00206"/>
    </source>
</evidence>
<evidence type="ECO:0000256" key="3">
    <source>
        <dbReference type="ARBA" id="ARBA00022737"/>
    </source>
</evidence>
<dbReference type="Gene3D" id="2.10.50.10">
    <property type="entry name" value="Tumor Necrosis Factor Receptor, subunit A, domain 2"/>
    <property type="match status" value="2"/>
</dbReference>
<dbReference type="CDD" id="cd01670">
    <property type="entry name" value="Death"/>
    <property type="match status" value="1"/>
</dbReference>
<dbReference type="PANTHER" id="PTHR46861:SF1">
    <property type="entry name" value="TUMOR NECROSIS FACTOR RECEPTOR SUPERFAMILY MEMBER 1A"/>
    <property type="match status" value="1"/>
</dbReference>
<organism evidence="11">
    <name type="scientific">Lethenteron reissneri</name>
    <name type="common">Far Eastern brook lamprey</name>
    <name type="synonym">Lampetra reissneri</name>
    <dbReference type="NCBI Taxonomy" id="7753"/>
    <lineage>
        <taxon>Eukaryota</taxon>
        <taxon>Metazoa</taxon>
        <taxon>Chordata</taxon>
        <taxon>Craniata</taxon>
        <taxon>Vertebrata</taxon>
        <taxon>Cyclostomata</taxon>
        <taxon>Hyperoartia</taxon>
        <taxon>Petromyzontiformes</taxon>
        <taxon>Petromyzontidae</taxon>
        <taxon>Lethenteron</taxon>
    </lineage>
</organism>